<reference evidence="1" key="2">
    <citation type="journal article" date="2014" name="ISME J.">
        <title>Microbial stratification in low pH oxic and suboxic macroscopic growths along an acid mine drainage.</title>
        <authorList>
            <person name="Mendez-Garcia C."/>
            <person name="Mesa V."/>
            <person name="Sprenger R.R."/>
            <person name="Richter M."/>
            <person name="Diez M.S."/>
            <person name="Solano J."/>
            <person name="Bargiela R."/>
            <person name="Golyshina O.V."/>
            <person name="Manteca A."/>
            <person name="Ramos J.L."/>
            <person name="Gallego J.R."/>
            <person name="Llorente I."/>
            <person name="Martins Dos Santos V.A."/>
            <person name="Jensen O.N."/>
            <person name="Pelaez A.I."/>
            <person name="Sanchez J."/>
            <person name="Ferrer M."/>
        </authorList>
    </citation>
    <scope>NUCLEOTIDE SEQUENCE</scope>
</reference>
<dbReference type="AlphaFoldDB" id="T1CZG6"/>
<evidence type="ECO:0000313" key="1">
    <source>
        <dbReference type="EMBL" id="EQD75565.1"/>
    </source>
</evidence>
<organism evidence="1">
    <name type="scientific">mine drainage metagenome</name>
    <dbReference type="NCBI Taxonomy" id="410659"/>
    <lineage>
        <taxon>unclassified sequences</taxon>
        <taxon>metagenomes</taxon>
        <taxon>ecological metagenomes</taxon>
    </lineage>
</organism>
<dbReference type="InterPro" id="IPR011518">
    <property type="entry name" value="Transposase_36"/>
</dbReference>
<dbReference type="NCBIfam" id="NF033519">
    <property type="entry name" value="transpos_ISAzo13"/>
    <property type="match status" value="1"/>
</dbReference>
<comment type="caution">
    <text evidence="1">The sequence shown here is derived from an EMBL/GenBank/DDBJ whole genome shotgun (WGS) entry which is preliminary data.</text>
</comment>
<feature type="non-terminal residue" evidence="1">
    <location>
        <position position="200"/>
    </location>
</feature>
<sequence length="200" mass="22754">MNELSRRLWAGNECISIGHGGIGIVSRATGMARNTVVHGRDEVIAGKNTKNRIREKGAGRKRSADNLPGLTERLQEIVDPSTRGDPQSRLMWTGKSLRKLSGQLKNEGYDISYRTVRILLREMGYSLKSNRKTDEGKSHPDRNLQFEHINSRAMEFMKENQPVISIDTKKKELIGNFKNNGKEWKASGEYDEVNVYDFMQ</sequence>
<name>T1CZG6_9ZZZZ</name>
<dbReference type="Pfam" id="PF07592">
    <property type="entry name" value="DDE_Tnp_ISAZ013"/>
    <property type="match status" value="1"/>
</dbReference>
<dbReference type="EMBL" id="AUZX01002857">
    <property type="protein sequence ID" value="EQD75565.1"/>
    <property type="molecule type" value="Genomic_DNA"/>
</dbReference>
<gene>
    <name evidence="1" type="ORF">B1A_03911</name>
</gene>
<proteinExistence type="predicted"/>
<protein>
    <submittedName>
        <fullName evidence="1">Transposase, Rhodopirellula-type</fullName>
    </submittedName>
</protein>
<reference evidence="1" key="1">
    <citation type="submission" date="2013-08" db="EMBL/GenBank/DDBJ databases">
        <authorList>
            <person name="Mendez C."/>
            <person name="Richter M."/>
            <person name="Ferrer M."/>
            <person name="Sanchez J."/>
        </authorList>
    </citation>
    <scope>NUCLEOTIDE SEQUENCE</scope>
</reference>
<accession>T1CZG6</accession>